<sequence length="228" mass="26322">MVNSDGSWNLEMFRIRLLEDIICRIISIPPPHPNAGTDRIIWARSASERTRWGIGHSNACTVCGHDFEYLLHVLRDCLAAKEVWMLMVPDQLKQRFFSVSFQDWLFLNLFFHERVQDRETTWSSLFGLIAWRIWKNRNLFIFQNISWDAMEVVKISSCWARQYETYLGGPTSNTPRANPTNNPDDTWVLLSSDGAVIRDSGFAASDGVIQDFNGKWIVGYTHFLGEQG</sequence>
<dbReference type="AlphaFoldDB" id="A0A9D3W2Y9"/>
<proteinExistence type="predicted"/>
<accession>A0A9D3W2Y9</accession>
<gene>
    <name evidence="1" type="ORF">J1N35_011764</name>
</gene>
<comment type="caution">
    <text evidence="1">The sequence shown here is derived from an EMBL/GenBank/DDBJ whole genome shotgun (WGS) entry which is preliminary data.</text>
</comment>
<evidence type="ECO:0008006" key="3">
    <source>
        <dbReference type="Google" id="ProtNLM"/>
    </source>
</evidence>
<keyword evidence="2" id="KW-1185">Reference proteome</keyword>
<evidence type="ECO:0000313" key="1">
    <source>
        <dbReference type="EMBL" id="KAH1107996.1"/>
    </source>
</evidence>
<dbReference type="Proteomes" id="UP000828251">
    <property type="component" value="Unassembled WGS sequence"/>
</dbReference>
<organism evidence="1 2">
    <name type="scientific">Gossypium stocksii</name>
    <dbReference type="NCBI Taxonomy" id="47602"/>
    <lineage>
        <taxon>Eukaryota</taxon>
        <taxon>Viridiplantae</taxon>
        <taxon>Streptophyta</taxon>
        <taxon>Embryophyta</taxon>
        <taxon>Tracheophyta</taxon>
        <taxon>Spermatophyta</taxon>
        <taxon>Magnoliopsida</taxon>
        <taxon>eudicotyledons</taxon>
        <taxon>Gunneridae</taxon>
        <taxon>Pentapetalae</taxon>
        <taxon>rosids</taxon>
        <taxon>malvids</taxon>
        <taxon>Malvales</taxon>
        <taxon>Malvaceae</taxon>
        <taxon>Malvoideae</taxon>
        <taxon>Gossypium</taxon>
    </lineage>
</organism>
<evidence type="ECO:0000313" key="2">
    <source>
        <dbReference type="Proteomes" id="UP000828251"/>
    </source>
</evidence>
<name>A0A9D3W2Y9_9ROSI</name>
<reference evidence="1 2" key="1">
    <citation type="journal article" date="2021" name="Plant Biotechnol. J.">
        <title>Multi-omics assisted identification of the key and species-specific regulatory components of drought-tolerant mechanisms in Gossypium stocksii.</title>
        <authorList>
            <person name="Yu D."/>
            <person name="Ke L."/>
            <person name="Zhang D."/>
            <person name="Wu Y."/>
            <person name="Sun Y."/>
            <person name="Mei J."/>
            <person name="Sun J."/>
            <person name="Sun Y."/>
        </authorList>
    </citation>
    <scope>NUCLEOTIDE SEQUENCE [LARGE SCALE GENOMIC DNA]</scope>
    <source>
        <strain evidence="2">cv. E1</strain>
        <tissue evidence="1">Leaf</tissue>
    </source>
</reference>
<dbReference type="OrthoDB" id="1744872at2759"/>
<dbReference type="EMBL" id="JAIQCV010000004">
    <property type="protein sequence ID" value="KAH1107996.1"/>
    <property type="molecule type" value="Genomic_DNA"/>
</dbReference>
<protein>
    <recommendedName>
        <fullName evidence="3">Reverse transcriptase zinc-binding domain-containing protein</fullName>
    </recommendedName>
</protein>